<dbReference type="Pfam" id="PF06317">
    <property type="entry name" value="Arena_RNA_pol"/>
    <property type="match status" value="2"/>
</dbReference>
<organism evidence="9">
    <name type="scientific">Trematomus arenavirus</name>
    <dbReference type="NCBI Taxonomy" id="3138838"/>
    <lineage>
        <taxon>Viruses</taxon>
        <taxon>Riboviria</taxon>
        <taxon>Orthornavirae</taxon>
        <taxon>Negarnaviricota</taxon>
        <taxon>Polyploviricotina</taxon>
        <taxon>Bunyaviricetes</taxon>
        <taxon>Hareavirales</taxon>
        <taxon>Arenaviridae</taxon>
    </lineage>
</organism>
<sequence>MLQTTLAKTNMDWSKPVRLIRQYEGNCPAIHSVKNWLQGKCILDLDHRCSDCSRIISHPSCLLAEMGKATIDVSSMRVNTLLPDAPCGLMVPLELIIEESPGLMGMMERCSRITGHIVEVALCRKLRLIFNSESEKPSYSSITSGEGFPTNTQCDKMTPDSFILSERKLIVFEFGFSGMKYVKERNDKIKWAPIMKECQGTDFTVEVRTETVDNINDIEELLTPDEYIYLRKVREALSNCQAICSKCNFWTSYDSLIAATNDGMRILNQGSLLQDNSNGTYDDYYRDFMESNGCSNTMGPMDDYEDLIQEWFENNDCGWRTRKDLVEDVRESRGAFKISVDSRIKEVNSIYEKIPIPQPCCYSPILKGMKTLLESKKPKLLSEKDDNTWRRFAHLLWTDTEMYVVPGCNDSLHVNRNRKMGAPAERFGDMPEHSKTFLKSQPELQCPSVGANVIMSTKNLLERLNSDKEERVNRVKRERDYVENRKKDSEVCLVDMEMRDLPPCEPTGRNSSVEEFLKYMKETNPFETPAVETLREMISLHPSAIPQKENVARMCLRLSTPTYRTPGAVCFYQTDGKVTVMTRRKTSGSRSFWVGGDWETFKSHPDRMFPVMNMTEASLMIQCRAKASGVDLNEGALKIITRIFEHQSKGIQVALQGMRYFWMAKNAEFYRTGLMKKLAGKTKNRIEAEVNTKIHRWMVNNAPLARDEYYSFLNEEFMADNTEFCLLEVHLCHLITKRDSSGGSSLRECFTKFLTPKLMYEMDKGMNNRLLCGVDEQKLTYDMMGDTIPLYSRSLFSEFTKWISSSSKLAVKTALNRMSEPTLSMVSNPKSTVTRKTVPPKLIEKVTELINMRLNVRRIKGVCIEGKQPDIGEVPCSSFHPKVSCFCLVCIVGRLVELDDLKEISSHAENATCLEDNVSLVVTVLDEMGADEIMTTFCRLYYPGETIDDLKKKTDLEIIMYKACEFAVKNGDYRSVALLILLRCCKRVKTPGSQKKGAIISAEMMERSTFGRSRYSTRTTTSVALNSMMTESLDDPQIIGSRESSAEFSLYFSIANKEQVGGPRELFIGDLGTKLITRRLEEVGRALTSIMKNSCLNNPEREDEFRDLLTTSLGEKSDPSILCITLDHSKWGPTQCVDAFILLLTELAGEDLGMHIDDLKRHMMKKVEIPHSYAESCIKKRMMGVDLTECEKHVIEKLKNNTPWIQSVFDMGQGILHCHSDLLGSMTEEFICDKTCEAVQERHNLERGSISVRTMNTSDDTCLYASCSVPTRGWKLSFLKYHSLFSELMNKKISPKSTCDSQLAEFKSIFVKRGSEIPVVIKFTTSCLHGLNLSNIEQLSNSALGLSIGAFNQGSTMEECRVVQSVFFKLLRFITPEVDLKKTCDLHLGLFPLPTPDETMNLSHEAIMIKELCKRIGLEDDFFTMCSTNHSLLCSGKISAAECKEGIMEMIKKAKAKDVITCLPDCELEIYAPIRPFGRGVDRELMRHLKADLEKARAVKDVELRKLQKYLDGKSASLNLKSLRRSLISAITDNMAGHQENLMQSLLTLIYQTRGRFYRAKEGFKNLKDSLREGFSVAYICDRILSLMLTTPWMIRQLSSPVTEFCSLPKLKEEECFRHFSREPNYAEDFIPEVVDILKNSKKPEAEMILMDCGVRPNKKYRSTPEKSRTVGLMLLIGEFTDSFSQGECCLRKSYTLDSRSMLPLCYMSTITDLPLMNPNTVSPNTCEMMVESFLSLVSVCDPGTDLTPQLIHQICMAVSVYLGRTEQEFMQSFMSYENPSIGIKTCRLILKTSDSQVRLKDVMKLDCSPIKFMAVDGYTRKKGNSEGGEPYRRCVWELPSRKGKINVSEKLREGHPMKMTVSPSYMGVFTKNDFDDLFHVRTQKACPEEYREEFGRLLTYVDNPDNTIKFRNTVSGELDMTGAACLKLFNGCICQSTISVMTKEQIRQFYIGNCDDLTGSSAGEPVMNKVIYEMKHYRPYAKICLNACDLLKWDLFTPFFRTLKRRATIMCEVNTMPLNDMNLFRINSKFPEMSDILSEMSTNALSCKRTLEEVFCERFPDRAKIISLYSGRLFTPDGEICVDTGRGTRIVSNGSRMYRQMISSGRVQSRIIINGQACSEFAEEIEVTESLVF</sequence>
<evidence type="ECO:0000256" key="7">
    <source>
        <dbReference type="SAM" id="Coils"/>
    </source>
</evidence>
<evidence type="ECO:0000256" key="1">
    <source>
        <dbReference type="ARBA" id="ARBA00012494"/>
    </source>
</evidence>
<evidence type="ECO:0000256" key="5">
    <source>
        <dbReference type="ARBA" id="ARBA00030436"/>
    </source>
</evidence>
<evidence type="ECO:0000256" key="4">
    <source>
        <dbReference type="ARBA" id="ARBA00030285"/>
    </source>
</evidence>
<evidence type="ECO:0000256" key="2">
    <source>
        <dbReference type="ARBA" id="ARBA00018602"/>
    </source>
</evidence>
<evidence type="ECO:0000256" key="3">
    <source>
        <dbReference type="ARBA" id="ARBA00022679"/>
    </source>
</evidence>
<keyword evidence="7" id="KW-0175">Coiled coil</keyword>
<feature type="domain" description="RdRp catalytic" evidence="8">
    <location>
        <begin position="1109"/>
        <end position="1293"/>
    </location>
</feature>
<evidence type="ECO:0000256" key="6">
    <source>
        <dbReference type="ARBA" id="ARBA00031012"/>
    </source>
</evidence>
<name>A0AAU7LLS2_9VIRU</name>
<dbReference type="EC" id="2.7.7.48" evidence="1"/>
<dbReference type="PROSITE" id="PS50525">
    <property type="entry name" value="RDRP_SSRNA_NEG_SEG"/>
    <property type="match status" value="1"/>
</dbReference>
<evidence type="ECO:0000259" key="8">
    <source>
        <dbReference type="PROSITE" id="PS50525"/>
    </source>
</evidence>
<keyword evidence="3" id="KW-0808">Transferase</keyword>
<dbReference type="GO" id="GO:0003968">
    <property type="term" value="F:RNA-directed RNA polymerase activity"/>
    <property type="evidence" value="ECO:0007669"/>
    <property type="project" value="UniProtKB-EC"/>
</dbReference>
<proteinExistence type="predicted"/>
<reference evidence="9" key="1">
    <citation type="submission" date="2024-03" db="EMBL/GenBank/DDBJ databases">
        <title>Antarctic Fish Virome Diversity.</title>
        <authorList>
            <person name="Grimwood R.M."/>
            <person name="Geoghegan J.L."/>
        </authorList>
    </citation>
    <scope>NUCLEOTIDE SEQUENCE</scope>
    <source>
        <strain evidence="9">TLO_L</strain>
    </source>
</reference>
<dbReference type="GO" id="GO:0039694">
    <property type="term" value="P:viral RNA genome replication"/>
    <property type="evidence" value="ECO:0007669"/>
    <property type="project" value="InterPro"/>
</dbReference>
<dbReference type="InterPro" id="IPR010453">
    <property type="entry name" value="RNA_pol_arenavir"/>
</dbReference>
<evidence type="ECO:0000313" key="9">
    <source>
        <dbReference type="EMBL" id="XBP46454.1"/>
    </source>
</evidence>
<accession>A0AAU7LLS2</accession>
<feature type="coiled-coil region" evidence="7">
    <location>
        <begin position="458"/>
        <end position="485"/>
    </location>
</feature>
<protein>
    <recommendedName>
        <fullName evidence="2">RNA-directed RNA polymerase L</fullName>
        <ecNumber evidence="1">2.7.7.48</ecNumber>
    </recommendedName>
    <alternativeName>
        <fullName evidence="4">Large structural protein</fullName>
    </alternativeName>
    <alternativeName>
        <fullName evidence="6">Replicase</fullName>
    </alternativeName>
    <alternativeName>
        <fullName evidence="5">Transcriptase</fullName>
    </alternativeName>
</protein>
<dbReference type="InterPro" id="IPR007099">
    <property type="entry name" value="RNA-dir_pol_NSvirus"/>
</dbReference>
<dbReference type="EMBL" id="PP590693">
    <property type="protein sequence ID" value="XBP46454.1"/>
    <property type="molecule type" value="Viral_cRNA"/>
</dbReference>